<keyword evidence="3 6" id="KW-0812">Transmembrane</keyword>
<name>A0A1I0VFS4_SELRU</name>
<dbReference type="GO" id="GO:0022857">
    <property type="term" value="F:transmembrane transporter activity"/>
    <property type="evidence" value="ECO:0007669"/>
    <property type="project" value="InterPro"/>
</dbReference>
<protein>
    <submittedName>
        <fullName evidence="8">Major Facilitator Superfamily protein</fullName>
    </submittedName>
</protein>
<dbReference type="InterPro" id="IPR036259">
    <property type="entry name" value="MFS_trans_sf"/>
</dbReference>
<evidence type="ECO:0000313" key="9">
    <source>
        <dbReference type="Proteomes" id="UP000183843"/>
    </source>
</evidence>
<feature type="transmembrane region" description="Helical" evidence="6">
    <location>
        <begin position="64"/>
        <end position="89"/>
    </location>
</feature>
<comment type="subcellular location">
    <subcellularLocation>
        <location evidence="1">Cell membrane</location>
        <topology evidence="1">Multi-pass membrane protein</topology>
    </subcellularLocation>
</comment>
<dbReference type="InterPro" id="IPR052714">
    <property type="entry name" value="MFS_Exporter"/>
</dbReference>
<evidence type="ECO:0000256" key="3">
    <source>
        <dbReference type="ARBA" id="ARBA00022692"/>
    </source>
</evidence>
<keyword evidence="2" id="KW-0813">Transport</keyword>
<dbReference type="RefSeq" id="WP_074812602.1">
    <property type="nucleotide sequence ID" value="NZ_FOJX01000001.1"/>
</dbReference>
<proteinExistence type="predicted"/>
<dbReference type="SUPFAM" id="SSF103473">
    <property type="entry name" value="MFS general substrate transporter"/>
    <property type="match status" value="1"/>
</dbReference>
<feature type="domain" description="Major facilitator superfamily (MFS) profile" evidence="7">
    <location>
        <begin position="1"/>
        <end position="194"/>
    </location>
</feature>
<feature type="transmembrane region" description="Helical" evidence="6">
    <location>
        <begin position="36"/>
        <end position="58"/>
    </location>
</feature>
<evidence type="ECO:0000259" key="7">
    <source>
        <dbReference type="PROSITE" id="PS50850"/>
    </source>
</evidence>
<accession>A0A1I0VFS4</accession>
<dbReference type="Pfam" id="PF07690">
    <property type="entry name" value="MFS_1"/>
    <property type="match status" value="1"/>
</dbReference>
<dbReference type="InterPro" id="IPR011701">
    <property type="entry name" value="MFS"/>
</dbReference>
<dbReference type="Proteomes" id="UP000183843">
    <property type="component" value="Unassembled WGS sequence"/>
</dbReference>
<feature type="transmembrane region" description="Helical" evidence="6">
    <location>
        <begin position="101"/>
        <end position="121"/>
    </location>
</feature>
<dbReference type="Gene3D" id="1.20.1250.20">
    <property type="entry name" value="MFS general substrate transporter like domains"/>
    <property type="match status" value="1"/>
</dbReference>
<dbReference type="PANTHER" id="PTHR23531">
    <property type="entry name" value="QUINOLENE RESISTANCE PROTEIN NORA"/>
    <property type="match status" value="1"/>
</dbReference>
<organism evidence="8 9">
    <name type="scientific">Selenomonas ruminantium</name>
    <dbReference type="NCBI Taxonomy" id="971"/>
    <lineage>
        <taxon>Bacteria</taxon>
        <taxon>Bacillati</taxon>
        <taxon>Bacillota</taxon>
        <taxon>Negativicutes</taxon>
        <taxon>Selenomonadales</taxon>
        <taxon>Selenomonadaceae</taxon>
        <taxon>Selenomonas</taxon>
    </lineage>
</organism>
<reference evidence="8 9" key="1">
    <citation type="submission" date="2016-10" db="EMBL/GenBank/DDBJ databases">
        <authorList>
            <person name="de Groot N.N."/>
        </authorList>
    </citation>
    <scope>NUCLEOTIDE SEQUENCE [LARGE SCALE GENOMIC DNA]</scope>
    <source>
        <strain evidence="8 9">L14</strain>
    </source>
</reference>
<feature type="transmembrane region" description="Helical" evidence="6">
    <location>
        <begin position="127"/>
        <end position="147"/>
    </location>
</feature>
<keyword evidence="5 6" id="KW-0472">Membrane</keyword>
<evidence type="ECO:0000256" key="2">
    <source>
        <dbReference type="ARBA" id="ARBA00022448"/>
    </source>
</evidence>
<evidence type="ECO:0000256" key="1">
    <source>
        <dbReference type="ARBA" id="ARBA00004651"/>
    </source>
</evidence>
<dbReference type="GO" id="GO:0005886">
    <property type="term" value="C:plasma membrane"/>
    <property type="evidence" value="ECO:0007669"/>
    <property type="project" value="UniProtKB-SubCell"/>
</dbReference>
<dbReference type="PROSITE" id="PS50850">
    <property type="entry name" value="MFS"/>
    <property type="match status" value="1"/>
</dbReference>
<evidence type="ECO:0000256" key="4">
    <source>
        <dbReference type="ARBA" id="ARBA00022989"/>
    </source>
</evidence>
<keyword evidence="4 6" id="KW-1133">Transmembrane helix</keyword>
<evidence type="ECO:0000256" key="5">
    <source>
        <dbReference type="ARBA" id="ARBA00023136"/>
    </source>
</evidence>
<dbReference type="InterPro" id="IPR020846">
    <property type="entry name" value="MFS_dom"/>
</dbReference>
<dbReference type="AlphaFoldDB" id="A0A1I0VFS4"/>
<sequence length="194" mass="20763">MLAAEKGIEGAGLFFVIGTLFIFISRPFGGRLLDRYGAFAVVLSGAVSYLVALGLLLWAPSLGWILTASAFYGLGAGALLPALLTWMLNQVRPDRHSAASATFYNMLDIGTSTGILVLGTVAGEIGFTGMFGWIAAIMVLFLLLAVIQYRSKDDATVVLDDLKTKKADGDYKDLTDYMLANNISAEEVLAKIKN</sequence>
<dbReference type="EMBL" id="FOJX01000001">
    <property type="protein sequence ID" value="SFA75214.1"/>
    <property type="molecule type" value="Genomic_DNA"/>
</dbReference>
<evidence type="ECO:0000313" key="8">
    <source>
        <dbReference type="EMBL" id="SFA75214.1"/>
    </source>
</evidence>
<gene>
    <name evidence="8" type="ORF">SAMN05216587_101577</name>
</gene>
<dbReference type="PANTHER" id="PTHR23531:SF1">
    <property type="entry name" value="QUINOLENE RESISTANCE PROTEIN NORA"/>
    <property type="match status" value="1"/>
</dbReference>
<feature type="transmembrane region" description="Helical" evidence="6">
    <location>
        <begin position="6"/>
        <end position="24"/>
    </location>
</feature>
<evidence type="ECO:0000256" key="6">
    <source>
        <dbReference type="SAM" id="Phobius"/>
    </source>
</evidence>